<sequence>MVGVESPVNWGEEEKFGVLVKKEDIEKAIEKLMDDENYESEERRKRVKELAEMAKRGVEEGGSSHFNV</sequence>
<dbReference type="Gene3D" id="3.40.50.2000">
    <property type="entry name" value="Glycogen Phosphorylase B"/>
    <property type="match status" value="2"/>
</dbReference>
<dbReference type="GO" id="GO:0016740">
    <property type="term" value="F:transferase activity"/>
    <property type="evidence" value="ECO:0007669"/>
    <property type="project" value="UniProtKB-KW"/>
</dbReference>
<organism evidence="1 2">
    <name type="scientific">Trifolium medium</name>
    <dbReference type="NCBI Taxonomy" id="97028"/>
    <lineage>
        <taxon>Eukaryota</taxon>
        <taxon>Viridiplantae</taxon>
        <taxon>Streptophyta</taxon>
        <taxon>Embryophyta</taxon>
        <taxon>Tracheophyta</taxon>
        <taxon>Spermatophyta</taxon>
        <taxon>Magnoliopsida</taxon>
        <taxon>eudicotyledons</taxon>
        <taxon>Gunneridae</taxon>
        <taxon>Pentapetalae</taxon>
        <taxon>rosids</taxon>
        <taxon>fabids</taxon>
        <taxon>Fabales</taxon>
        <taxon>Fabaceae</taxon>
        <taxon>Papilionoideae</taxon>
        <taxon>50 kb inversion clade</taxon>
        <taxon>NPAAA clade</taxon>
        <taxon>Hologalegina</taxon>
        <taxon>IRL clade</taxon>
        <taxon>Trifolieae</taxon>
        <taxon>Trifolium</taxon>
    </lineage>
</organism>
<name>A0A392VQQ0_9FABA</name>
<protein>
    <submittedName>
        <fullName evidence="1">UDP-glycosyltransferase 73C1-like</fullName>
    </submittedName>
</protein>
<reference evidence="1 2" key="1">
    <citation type="journal article" date="2018" name="Front. Plant Sci.">
        <title>Red Clover (Trifolium pratense) and Zigzag Clover (T. medium) - A Picture of Genomic Similarities and Differences.</title>
        <authorList>
            <person name="Dluhosova J."/>
            <person name="Istvanek J."/>
            <person name="Nedelnik J."/>
            <person name="Repkova J."/>
        </authorList>
    </citation>
    <scope>NUCLEOTIDE SEQUENCE [LARGE SCALE GENOMIC DNA]</scope>
    <source>
        <strain evidence="2">cv. 10/8</strain>
        <tissue evidence="1">Leaf</tissue>
    </source>
</reference>
<dbReference type="SUPFAM" id="SSF53756">
    <property type="entry name" value="UDP-Glycosyltransferase/glycogen phosphorylase"/>
    <property type="match status" value="1"/>
</dbReference>
<dbReference type="Proteomes" id="UP000265520">
    <property type="component" value="Unassembled WGS sequence"/>
</dbReference>
<keyword evidence="2" id="KW-1185">Reference proteome</keyword>
<proteinExistence type="predicted"/>
<comment type="caution">
    <text evidence="1">The sequence shown here is derived from an EMBL/GenBank/DDBJ whole genome shotgun (WGS) entry which is preliminary data.</text>
</comment>
<accession>A0A392VQQ0</accession>
<keyword evidence="1" id="KW-0808">Transferase</keyword>
<dbReference type="EMBL" id="LXQA011228382">
    <property type="protein sequence ID" value="MCI89813.1"/>
    <property type="molecule type" value="Genomic_DNA"/>
</dbReference>
<feature type="non-terminal residue" evidence="1">
    <location>
        <position position="68"/>
    </location>
</feature>
<evidence type="ECO:0000313" key="1">
    <source>
        <dbReference type="EMBL" id="MCI89813.1"/>
    </source>
</evidence>
<evidence type="ECO:0000313" key="2">
    <source>
        <dbReference type="Proteomes" id="UP000265520"/>
    </source>
</evidence>
<dbReference type="AlphaFoldDB" id="A0A392VQQ0"/>